<reference evidence="4 5" key="1">
    <citation type="submission" date="2017-08" db="EMBL/GenBank/DDBJ databases">
        <title>Complete genome sequence of Mucilaginibacter sp. strain BJC16-A31.</title>
        <authorList>
            <consortium name="Henan University of Science and Technology"/>
            <person name="You X."/>
        </authorList>
    </citation>
    <scope>NUCLEOTIDE SEQUENCE [LARGE SCALE GENOMIC DNA]</scope>
    <source>
        <strain evidence="4 5">BJC16-A31</strain>
    </source>
</reference>
<evidence type="ECO:0000313" key="5">
    <source>
        <dbReference type="Proteomes" id="UP000215002"/>
    </source>
</evidence>
<feature type="domain" description="Cadherin-like beta-sandwich-like" evidence="3">
    <location>
        <begin position="628"/>
        <end position="708"/>
    </location>
</feature>
<dbReference type="EMBL" id="CP022743">
    <property type="protein sequence ID" value="ASU32658.1"/>
    <property type="molecule type" value="Genomic_DNA"/>
</dbReference>
<dbReference type="InterPro" id="IPR011042">
    <property type="entry name" value="6-blade_b-propeller_TolB-like"/>
</dbReference>
<evidence type="ECO:0000259" key="3">
    <source>
        <dbReference type="Pfam" id="PF12733"/>
    </source>
</evidence>
<sequence length="1130" mass="114229">MIINLRTILFFILISANSICLAGNNIFVPNTFDLNIKRFPAGGSTPTKISPSTNYKTSGYNADRRSSVVVNTNDGQYPPPQLSYKGPQVYHINETIQPLVPTSSNVGPAGSIAITVAASGINSPRNVTIDTAGNVYFSQLADNVVKKIPAGGGTPITIGTGFNGPVGVAVDKQGNVYVADNGNNVVKKIAAAGGVITTIASGFNQPYGLAIDATGNLFVTNLGNGLLEKIPAGGGTVKNVGPAFNHPTGVALDAKGNIYVSDNITNLIQKIPVGSNTAITLASNVNDPYGVAVDGGGNVYYAELYSASIKEIPVSGGAIISIGSGLNYPQGIAIDTKNNLYIPDFYNTSIKEFTPTGGFSISPALPVGLNFNTSTGTISGTPIASSPATDYTVTAYNNDGLNSTNINIKVLKVITLANLTINSGTLSPVFLPSTAAYTAHVPNATSSIKITPTAGDSVSSIKVNGTAVSSGAASASLPLNVGNNAINIVVTAVDGTTTKTYVLTVTRSAAGLSTNALLTSIKISPSTPLTTVTGPGYKNYSTAVPNGETSLNLISVAQDTSATIQVNGGTVASGAAKTIPLKVGANVITVAVTAQDGATLKNYIITATRASSSVATLANLITNAGALNPAFATLTTAYTLRVPNATASIKLTPTATAGDASIMVNGTAVASGVASASIPLTAGDNVINTVVTASDGTTVKTYTLTVTRSAAGLSTNALLSSLKLSPNTALTTVTGPGYKNYATSVPNSETSLTVTAVLQDATATIKVNGTTVASGAASPSIPLAAGANVITVVVTAQDGATVKNYIITATRATSSIATLANLITNAGALNPVFATLTTAYTLRVPNATTSIKLTPTATAGDAAIKVNGTTTASGVASASVPLSVGDNVINTVVTASDGTTVKTYTLTVTRSAAGLSTNALLSSLKISPSTALTTVTGPGYKNYTTSVPNSETSLTVTSVVQDATATIKVNGTTVASGAASPSIPLAVGTNVITTTVTAQDGATVKNYIITATRAAGPVTGLSLAAQGSDSVKTATDEILVHQAISPNGDGQNDFLLIDGLAAYPNNNLSIATQSGSLVYNAKGYNNSSVVFDGHSSVNGSLQPRGTYFYLLEYYNGTQYKRKSGFIIIKY</sequence>
<name>A0A223NSM3_9SPHI</name>
<dbReference type="CDD" id="cd05819">
    <property type="entry name" value="NHL"/>
    <property type="match status" value="1"/>
</dbReference>
<dbReference type="KEGG" id="muc:MuYL_0758"/>
<feature type="repeat" description="NHL" evidence="2">
    <location>
        <begin position="244"/>
        <end position="274"/>
    </location>
</feature>
<feature type="domain" description="Cadherin-like beta-sandwich-like" evidence="3">
    <location>
        <begin position="940"/>
        <end position="1013"/>
    </location>
</feature>
<dbReference type="InterPro" id="IPR025883">
    <property type="entry name" value="Cadherin-like_domain"/>
</dbReference>
<dbReference type="InterPro" id="IPR050952">
    <property type="entry name" value="TRIM-NHL_E3_ligases"/>
</dbReference>
<proteinExistence type="predicted"/>
<dbReference type="GO" id="GO:0016020">
    <property type="term" value="C:membrane"/>
    <property type="evidence" value="ECO:0007669"/>
    <property type="project" value="InterPro"/>
</dbReference>
<dbReference type="Pfam" id="PF01436">
    <property type="entry name" value="NHL"/>
    <property type="match status" value="2"/>
</dbReference>
<dbReference type="PANTHER" id="PTHR24104">
    <property type="entry name" value="E3 UBIQUITIN-PROTEIN LIGASE NHLRC1-RELATED"/>
    <property type="match status" value="1"/>
</dbReference>
<evidence type="ECO:0000256" key="1">
    <source>
        <dbReference type="ARBA" id="ARBA00022737"/>
    </source>
</evidence>
<dbReference type="AlphaFoldDB" id="A0A223NSM3"/>
<keyword evidence="1" id="KW-0677">Repeat</keyword>
<dbReference type="SUPFAM" id="SSF49313">
    <property type="entry name" value="Cadherin-like"/>
    <property type="match status" value="1"/>
</dbReference>
<feature type="repeat" description="NHL" evidence="2">
    <location>
        <begin position="326"/>
        <end position="356"/>
    </location>
</feature>
<feature type="domain" description="Cadherin-like beta-sandwich-like" evidence="3">
    <location>
        <begin position="538"/>
        <end position="609"/>
    </location>
</feature>
<dbReference type="InterPro" id="IPR013783">
    <property type="entry name" value="Ig-like_fold"/>
</dbReference>
<evidence type="ECO:0000313" key="4">
    <source>
        <dbReference type="EMBL" id="ASU32658.1"/>
    </source>
</evidence>
<dbReference type="RefSeq" id="WP_094569222.1">
    <property type="nucleotide sequence ID" value="NZ_CP022743.1"/>
</dbReference>
<dbReference type="Pfam" id="PF12733">
    <property type="entry name" value="Cadherin-like"/>
    <property type="match status" value="6"/>
</dbReference>
<dbReference type="Gene3D" id="2.60.40.10">
    <property type="entry name" value="Immunoglobulins"/>
    <property type="match status" value="2"/>
</dbReference>
<dbReference type="Gene3D" id="2.120.10.30">
    <property type="entry name" value="TolB, C-terminal domain"/>
    <property type="match status" value="1"/>
</dbReference>
<dbReference type="InterPro" id="IPR001258">
    <property type="entry name" value="NHL_repeat"/>
</dbReference>
<keyword evidence="5" id="KW-1185">Reference proteome</keyword>
<dbReference type="OrthoDB" id="355609at2"/>
<dbReference type="GO" id="GO:0016301">
    <property type="term" value="F:kinase activity"/>
    <property type="evidence" value="ECO:0007669"/>
    <property type="project" value="UniProtKB-KW"/>
</dbReference>
<accession>A0A223NSM3</accession>
<keyword evidence="4" id="KW-0808">Transferase</keyword>
<dbReference type="GO" id="GO:0008270">
    <property type="term" value="F:zinc ion binding"/>
    <property type="evidence" value="ECO:0007669"/>
    <property type="project" value="UniProtKB-KW"/>
</dbReference>
<dbReference type="Gene3D" id="2.40.10.500">
    <property type="match status" value="1"/>
</dbReference>
<dbReference type="PROSITE" id="PS51125">
    <property type="entry name" value="NHL"/>
    <property type="match status" value="3"/>
</dbReference>
<evidence type="ECO:0000256" key="2">
    <source>
        <dbReference type="PROSITE-ProRule" id="PRU00504"/>
    </source>
</evidence>
<dbReference type="SUPFAM" id="SSF101898">
    <property type="entry name" value="NHL repeat"/>
    <property type="match status" value="1"/>
</dbReference>
<protein>
    <submittedName>
        <fullName evidence="4">Serine/threonine-protein kinase PknD</fullName>
    </submittedName>
</protein>
<feature type="domain" description="Cadherin-like beta-sandwich-like" evidence="3">
    <location>
        <begin position="738"/>
        <end position="811"/>
    </location>
</feature>
<dbReference type="PANTHER" id="PTHR24104:SF25">
    <property type="entry name" value="PROTEIN LIN-41"/>
    <property type="match status" value="1"/>
</dbReference>
<dbReference type="InterPro" id="IPR015919">
    <property type="entry name" value="Cadherin-like_sf"/>
</dbReference>
<feature type="domain" description="Cadherin-like beta-sandwich-like" evidence="3">
    <location>
        <begin position="831"/>
        <end position="910"/>
    </location>
</feature>
<dbReference type="Pfam" id="PF13585">
    <property type="entry name" value="CHU_C"/>
    <property type="match status" value="1"/>
</dbReference>
<feature type="repeat" description="NHL" evidence="2">
    <location>
        <begin position="162"/>
        <end position="192"/>
    </location>
</feature>
<dbReference type="Proteomes" id="UP000215002">
    <property type="component" value="Chromosome"/>
</dbReference>
<keyword evidence="4" id="KW-0418">Kinase</keyword>
<dbReference type="GO" id="GO:0005509">
    <property type="term" value="F:calcium ion binding"/>
    <property type="evidence" value="ECO:0007669"/>
    <property type="project" value="InterPro"/>
</dbReference>
<gene>
    <name evidence="4" type="ORF">MuYL_0758</name>
</gene>
<organism evidence="4 5">
    <name type="scientific">Mucilaginibacter xinganensis</name>
    <dbReference type="NCBI Taxonomy" id="1234841"/>
    <lineage>
        <taxon>Bacteria</taxon>
        <taxon>Pseudomonadati</taxon>
        <taxon>Bacteroidota</taxon>
        <taxon>Sphingobacteriia</taxon>
        <taxon>Sphingobacteriales</taxon>
        <taxon>Sphingobacteriaceae</taxon>
        <taxon>Mucilaginibacter</taxon>
    </lineage>
</organism>
<feature type="domain" description="Cadherin-like beta-sandwich-like" evidence="3">
    <location>
        <begin position="416"/>
        <end position="507"/>
    </location>
</feature>